<name>A0A8J2XA60_9FLAO</name>
<evidence type="ECO:0008006" key="3">
    <source>
        <dbReference type="Google" id="ProtNLM"/>
    </source>
</evidence>
<gene>
    <name evidence="1" type="ORF">GCM10011531_18460</name>
</gene>
<dbReference type="Pfam" id="PF13585">
    <property type="entry name" value="CHU_C"/>
    <property type="match status" value="1"/>
</dbReference>
<dbReference type="NCBIfam" id="TIGR04131">
    <property type="entry name" value="Bac_Flav_CTERM"/>
    <property type="match status" value="1"/>
</dbReference>
<comment type="caution">
    <text evidence="1">The sequence shown here is derived from an EMBL/GenBank/DDBJ whole genome shotgun (WGS) entry which is preliminary data.</text>
</comment>
<sequence length="1594" mass="174394">MCNLTFSQQITIDNSFTAQQLIENNLVQGCVETSNITSQVNGSVNGFSSFGYFERGASNFPFANGIMLSTGNAISGGNGQNNAVLNEGQPDWLTDPDLETALGISNTLNATSIEFDFISISNQLQFNYILASEEYFGDFPCEYSDGFAFLIKEAGTSDPYVNIAVIPGTSTPVNTNTIHDEIVGFCSASNAQYFEGYNLGATNYNGRTTVMTATATITPNVQYHIKLIIADQTDKNYDSAVFIEGNSFNATVDLGDDITTCADTILLDGDIQNPQATYSWYLNSILIPGETQSTLSVTQSGDYTVMIDIPFSNTSCIIEDTVTIALSSTQTAAPISDYEICDDTSADEIETFDLSTKDSEVLASVPPSTYTISYHLTNADAQSNSNAIASPIQNTSNPQTIYVRIEDTTSGCLAYSTFNLIVNPMPNITDPTELLVCDDMTSDGVTQIDLTEKDDEITGGQANLVVSYHYTQADADSGANAIPMPYVNTNPSEQVFVRVINSQTGCVSTTTLDITVLNNPVINTGPHYIDACDSDHDGFATFDLTTIIDDVLQGLTGVSVTFHETYNDAVSGDNPIADETNYDNIVANEQTIYIRVVDDSTGCASVTAIEIHSNLLLTGTVIQDFSLCDNANDGTEEFDLNNIAQVIINGLPDVTVTFYETLNDQTNQTNALDPFVPYTPSSYPQTLYITLNSPTCEEASEIQLILYPITEFPTIGTVDYCDTDQDGFTSIDLHSFDSQITSGQTDYSVTYFETQADADADTNQLPAFYTNTSNPQTFYIRVRSNVTGCADVSSFEIQILPAPLTSQPTDIVICDDDQDGFFVVDLTQKISELVTDTTDRDITFYNSQADADTATNAITNTTTYNANTQTVYVRVVNTVSGCYSTESFQIIVNTLPVFSSISNYKICENASDGIGDFIFSNKDAEILNGQPGKQTLYFISQADADNRTNIIDKNVAYQNISNPQTIYVRVENLTDVDCYGTSSFIIEVGSNPEFNEPSDWSVCDDIANNGSEVFDLNEKITEISQGINDTLDITFHITQADADNGTNALPLQYANTVNPQEIYVRIDNGTICISTTSFILSVIQSPTVNTPEPLVMCDTDSDGSVTFDLTVSEFEIFDVRQNNITVSYFETLADLDANTNPIQTPTAYNNITNPQTVYVKVTNTISNCYVAVPLELIVNLPPAINNFGSVDICDNETDFYDLTEVNSLIVNSTANTNITYYSNATDAFDGTNAISTNYTYQTNSDTIHIRIENATTFCFTTYAFQLIVNPLPIANTPSNLEDCDDDFDGLLDFDLTQQNTTILDGQSAFSYSVTYYNSQTDANSGLNALPNVYAASNNETIYARVENNTTGCYNTSQFTTIVNPRPVVDIPDQVICLDNLPLHVSANTNNAGDTYLWSTNETTPEIEITVVGTYWVTVTTPSGCQTTQVFNVTVSEQATIEFTETIDFSDPNNITVTISGIGNYLYQLDDNEPQESNVFENVGIGYHTITIIDLNGCSEVTKEVVVIDFPKFMTPNQDGYFDTWHITGVENLPGTVIYIFDRYGKQLHYLTSTSNGWDGTYNGELMPSSDYWFVADVKGGGYEFQAKGHFALKR</sequence>
<organism evidence="1 2">
    <name type="scientific">Aquaticitalea lipolytica</name>
    <dbReference type="NCBI Taxonomy" id="1247562"/>
    <lineage>
        <taxon>Bacteria</taxon>
        <taxon>Pseudomonadati</taxon>
        <taxon>Bacteroidota</taxon>
        <taxon>Flavobacteriia</taxon>
        <taxon>Flavobacteriales</taxon>
        <taxon>Flavobacteriaceae</taxon>
        <taxon>Aquaticitalea</taxon>
    </lineage>
</organism>
<dbReference type="NCBIfam" id="NF038133">
    <property type="entry name" value="choice_anch_L"/>
    <property type="match status" value="1"/>
</dbReference>
<protein>
    <recommendedName>
        <fullName evidence="3">Gliding motility-associated-like protein</fullName>
    </recommendedName>
</protein>
<evidence type="ECO:0000313" key="1">
    <source>
        <dbReference type="EMBL" id="GFZ87423.1"/>
    </source>
</evidence>
<dbReference type="InterPro" id="IPR026341">
    <property type="entry name" value="T9SS_type_B"/>
</dbReference>
<dbReference type="Proteomes" id="UP000598120">
    <property type="component" value="Unassembled WGS sequence"/>
</dbReference>
<reference evidence="1 2" key="1">
    <citation type="journal article" date="2014" name="Int. J. Syst. Evol. Microbiol.">
        <title>Complete genome sequence of Corynebacterium casei LMG S-19264T (=DSM 44701T), isolated from a smear-ripened cheese.</title>
        <authorList>
            <consortium name="US DOE Joint Genome Institute (JGI-PGF)"/>
            <person name="Walter F."/>
            <person name="Albersmeier A."/>
            <person name="Kalinowski J."/>
            <person name="Ruckert C."/>
        </authorList>
    </citation>
    <scope>NUCLEOTIDE SEQUENCE [LARGE SCALE GENOMIC DNA]</scope>
    <source>
        <strain evidence="1 2">CGMCC 1.15295</strain>
    </source>
</reference>
<keyword evidence="2" id="KW-1185">Reference proteome</keyword>
<evidence type="ECO:0000313" key="2">
    <source>
        <dbReference type="Proteomes" id="UP000598120"/>
    </source>
</evidence>
<proteinExistence type="predicted"/>
<dbReference type="EMBL" id="BMIC01000003">
    <property type="protein sequence ID" value="GFZ87423.1"/>
    <property type="molecule type" value="Genomic_DNA"/>
</dbReference>
<accession>A0A8J2XA60</accession>
<dbReference type="InterPro" id="IPR049804">
    <property type="entry name" value="Choice_anch_L"/>
</dbReference>